<dbReference type="GeneID" id="20321675"/>
<sequence>MLVDMQSLNVAFKIEEEVLLRDAWVLSVLLAFQDGGHVIPTASGCRNYKIWLSTDVSGVLVVSFYPDCLSECLEVYAPQNDCTRVAAVFGCATGTSIEECVQHQQLRCLGNVLRMPNHRLPKRVLFSMPNSEWCKQRGGQPLTWQRSMKKITKRLGAVGATHLPGWGSRDPHCA</sequence>
<proteinExistence type="predicted"/>
<protein>
    <submittedName>
        <fullName evidence="1">Uncharacterized protein</fullName>
    </submittedName>
</protein>
<evidence type="ECO:0000313" key="2">
    <source>
        <dbReference type="Proteomes" id="UP000054324"/>
    </source>
</evidence>
<organism evidence="1 2">
    <name type="scientific">Opisthorchis viverrini</name>
    <name type="common">Southeast Asian liver fluke</name>
    <dbReference type="NCBI Taxonomy" id="6198"/>
    <lineage>
        <taxon>Eukaryota</taxon>
        <taxon>Metazoa</taxon>
        <taxon>Spiralia</taxon>
        <taxon>Lophotrochozoa</taxon>
        <taxon>Platyhelminthes</taxon>
        <taxon>Trematoda</taxon>
        <taxon>Digenea</taxon>
        <taxon>Opisthorchiida</taxon>
        <taxon>Opisthorchiata</taxon>
        <taxon>Opisthorchiidae</taxon>
        <taxon>Opisthorchis</taxon>
    </lineage>
</organism>
<keyword evidence="2" id="KW-1185">Reference proteome</keyword>
<dbReference type="EMBL" id="KL596792">
    <property type="protein sequence ID" value="KER24927.1"/>
    <property type="molecule type" value="Genomic_DNA"/>
</dbReference>
<dbReference type="RefSeq" id="XP_009171297.1">
    <property type="nucleotide sequence ID" value="XM_009173033.1"/>
</dbReference>
<dbReference type="CTD" id="20321675"/>
<dbReference type="OrthoDB" id="307899at2759"/>
<dbReference type="AlphaFoldDB" id="A0A074ZGX3"/>
<accession>A0A074ZGX3</accession>
<evidence type="ECO:0000313" key="1">
    <source>
        <dbReference type="EMBL" id="KER24927.1"/>
    </source>
</evidence>
<dbReference type="KEGG" id="ovi:T265_07496"/>
<dbReference type="Proteomes" id="UP000054324">
    <property type="component" value="Unassembled WGS sequence"/>
</dbReference>
<reference evidence="1 2" key="1">
    <citation type="submission" date="2013-11" db="EMBL/GenBank/DDBJ databases">
        <title>Opisthorchis viverrini - life in the bile duct.</title>
        <authorList>
            <person name="Young N.D."/>
            <person name="Nagarajan N."/>
            <person name="Lin S.J."/>
            <person name="Korhonen P.K."/>
            <person name="Jex A.R."/>
            <person name="Hall R.S."/>
            <person name="Safavi-Hemami H."/>
            <person name="Kaewkong W."/>
            <person name="Bertrand D."/>
            <person name="Gao S."/>
            <person name="Seet Q."/>
            <person name="Wongkham S."/>
            <person name="Teh B.T."/>
            <person name="Wongkham C."/>
            <person name="Intapan P.M."/>
            <person name="Maleewong W."/>
            <person name="Yang X."/>
            <person name="Hu M."/>
            <person name="Wang Z."/>
            <person name="Hofmann A."/>
            <person name="Sternberg P.W."/>
            <person name="Tan P."/>
            <person name="Wang J."/>
            <person name="Gasser R.B."/>
        </authorList>
    </citation>
    <scope>NUCLEOTIDE SEQUENCE [LARGE SCALE GENOMIC DNA]</scope>
</reference>
<name>A0A074ZGX3_OPIVI</name>
<gene>
    <name evidence="1" type="ORF">T265_07496</name>
</gene>